<name>A0ABS9E4C7_9PROT</name>
<evidence type="ECO:0000313" key="10">
    <source>
        <dbReference type="EMBL" id="MCF3948434.1"/>
    </source>
</evidence>
<comment type="subcellular location">
    <subcellularLocation>
        <location evidence="1">Cell membrane</location>
        <topology evidence="1">Multi-pass membrane protein</topology>
    </subcellularLocation>
</comment>
<feature type="transmembrane region" description="Helical" evidence="8">
    <location>
        <begin position="294"/>
        <end position="314"/>
    </location>
</feature>
<feature type="transmembrane region" description="Helical" evidence="8">
    <location>
        <begin position="264"/>
        <end position="282"/>
    </location>
</feature>
<evidence type="ECO:0000256" key="5">
    <source>
        <dbReference type="ARBA" id="ARBA00022692"/>
    </source>
</evidence>
<sequence length="481" mass="52164">MVLIAAAWCRSGEYDEYYSIFLIAGQPRPDWPTGPFTVAVAQKFYHGHASFGQIARDLRHGDVHPPLYFWLLALWRDTFGTALFRLRLLSVLCTMCSLCLVACIARRIGAAPALAVTITLLSYGFAYTGIIARDFALAGAFSLAGVLLLIEAERISKPAWAFAGGIALGAACFTNYLACFTTIAFLGWIATVGWRRKSVWLSSWFGAALFIPAGLWFFLAQKGTRKGQFMPFHLPHALVLLARDQAGAILGALPRYVPSPWSHIVEAALALLLAYFVILIVIRGLPCITDRYRTLVIAGIIAPPLGLFALGIGFDTTPVEMRYLWLGLPYIGLALATALKDRRRTTAFLLAVQSAAIIGLAIAPQTMQPGARTAHAAAKLGTPATLVLIPFGNDGVGIPGPFIAALPHTTHIMVVRAMNQAVLGDTSSYRRVVIARIEVDNTSRALVPALDTLFKTAPCWQSGSARRDIAVFTNLCRNRHG</sequence>
<keyword evidence="11" id="KW-1185">Reference proteome</keyword>
<keyword evidence="2" id="KW-1003">Cell membrane</keyword>
<evidence type="ECO:0000313" key="11">
    <source>
        <dbReference type="Proteomes" id="UP001521209"/>
    </source>
</evidence>
<gene>
    <name evidence="10" type="ORF">L2A60_17320</name>
</gene>
<dbReference type="Pfam" id="PF13231">
    <property type="entry name" value="PMT_2"/>
    <property type="match status" value="1"/>
</dbReference>
<keyword evidence="4 10" id="KW-0808">Transferase</keyword>
<feature type="transmembrane region" description="Helical" evidence="8">
    <location>
        <begin position="111"/>
        <end position="129"/>
    </location>
</feature>
<dbReference type="PANTHER" id="PTHR33908">
    <property type="entry name" value="MANNOSYLTRANSFERASE YKCB-RELATED"/>
    <property type="match status" value="1"/>
</dbReference>
<keyword evidence="3 10" id="KW-0328">Glycosyltransferase</keyword>
<proteinExistence type="predicted"/>
<evidence type="ECO:0000256" key="4">
    <source>
        <dbReference type="ARBA" id="ARBA00022679"/>
    </source>
</evidence>
<keyword evidence="5 8" id="KW-0812">Transmembrane</keyword>
<feature type="transmembrane region" description="Helical" evidence="8">
    <location>
        <begin position="201"/>
        <end position="220"/>
    </location>
</feature>
<dbReference type="GO" id="GO:0016757">
    <property type="term" value="F:glycosyltransferase activity"/>
    <property type="evidence" value="ECO:0007669"/>
    <property type="project" value="UniProtKB-KW"/>
</dbReference>
<dbReference type="PANTHER" id="PTHR33908:SF11">
    <property type="entry name" value="MEMBRANE PROTEIN"/>
    <property type="match status" value="1"/>
</dbReference>
<feature type="transmembrane region" description="Helical" evidence="8">
    <location>
        <begin position="320"/>
        <end position="339"/>
    </location>
</feature>
<evidence type="ECO:0000256" key="8">
    <source>
        <dbReference type="SAM" id="Phobius"/>
    </source>
</evidence>
<feature type="transmembrane region" description="Helical" evidence="8">
    <location>
        <begin position="135"/>
        <end position="152"/>
    </location>
</feature>
<feature type="transmembrane region" description="Helical" evidence="8">
    <location>
        <begin position="159"/>
        <end position="189"/>
    </location>
</feature>
<accession>A0ABS9E4C7</accession>
<dbReference type="Proteomes" id="UP001521209">
    <property type="component" value="Unassembled WGS sequence"/>
</dbReference>
<evidence type="ECO:0000256" key="7">
    <source>
        <dbReference type="ARBA" id="ARBA00023136"/>
    </source>
</evidence>
<dbReference type="EC" id="2.4.-.-" evidence="10"/>
<comment type="caution">
    <text evidence="10">The sequence shown here is derived from an EMBL/GenBank/DDBJ whole genome shotgun (WGS) entry which is preliminary data.</text>
</comment>
<feature type="transmembrane region" description="Helical" evidence="8">
    <location>
        <begin position="84"/>
        <end position="104"/>
    </location>
</feature>
<keyword evidence="7 8" id="KW-0472">Membrane</keyword>
<dbReference type="EMBL" id="JAKGBZ010000052">
    <property type="protein sequence ID" value="MCF3948434.1"/>
    <property type="molecule type" value="Genomic_DNA"/>
</dbReference>
<evidence type="ECO:0000256" key="3">
    <source>
        <dbReference type="ARBA" id="ARBA00022676"/>
    </source>
</evidence>
<dbReference type="InterPro" id="IPR038731">
    <property type="entry name" value="RgtA/B/C-like"/>
</dbReference>
<organism evidence="10 11">
    <name type="scientific">Acidiphilium iwatense</name>
    <dbReference type="NCBI Taxonomy" id="768198"/>
    <lineage>
        <taxon>Bacteria</taxon>
        <taxon>Pseudomonadati</taxon>
        <taxon>Pseudomonadota</taxon>
        <taxon>Alphaproteobacteria</taxon>
        <taxon>Acetobacterales</taxon>
        <taxon>Acidocellaceae</taxon>
        <taxon>Acidiphilium</taxon>
    </lineage>
</organism>
<feature type="transmembrane region" description="Helical" evidence="8">
    <location>
        <begin position="346"/>
        <end position="363"/>
    </location>
</feature>
<evidence type="ECO:0000256" key="6">
    <source>
        <dbReference type="ARBA" id="ARBA00022989"/>
    </source>
</evidence>
<feature type="domain" description="Glycosyltransferase RgtA/B/C/D-like" evidence="9">
    <location>
        <begin position="64"/>
        <end position="216"/>
    </location>
</feature>
<evidence type="ECO:0000259" key="9">
    <source>
        <dbReference type="Pfam" id="PF13231"/>
    </source>
</evidence>
<evidence type="ECO:0000256" key="2">
    <source>
        <dbReference type="ARBA" id="ARBA00022475"/>
    </source>
</evidence>
<protein>
    <submittedName>
        <fullName evidence="10">Glycosyltransferase family 39 protein</fullName>
        <ecNumber evidence="10">2.4.-.-</ecNumber>
    </submittedName>
</protein>
<reference evidence="10 11" key="1">
    <citation type="submission" date="2022-01" db="EMBL/GenBank/DDBJ databases">
        <authorList>
            <person name="Won M."/>
            <person name="Kim S.-J."/>
            <person name="Kwon S.-W."/>
        </authorList>
    </citation>
    <scope>NUCLEOTIDE SEQUENCE [LARGE SCALE GENOMIC DNA]</scope>
    <source>
        <strain evidence="10 11">KCTC 23505</strain>
    </source>
</reference>
<evidence type="ECO:0000256" key="1">
    <source>
        <dbReference type="ARBA" id="ARBA00004651"/>
    </source>
</evidence>
<dbReference type="InterPro" id="IPR050297">
    <property type="entry name" value="LipidA_mod_glycosyltrf_83"/>
</dbReference>
<keyword evidence="6 8" id="KW-1133">Transmembrane helix</keyword>